<dbReference type="GO" id="GO:0005975">
    <property type="term" value="P:carbohydrate metabolic process"/>
    <property type="evidence" value="ECO:0007669"/>
    <property type="project" value="InterPro"/>
</dbReference>
<gene>
    <name evidence="6" type="ORF">DFR24_1771</name>
</gene>
<dbReference type="EMBL" id="SOBT01000008">
    <property type="protein sequence ID" value="TDU32377.1"/>
    <property type="molecule type" value="Genomic_DNA"/>
</dbReference>
<dbReference type="PANTHER" id="PTHR43095">
    <property type="entry name" value="SUGAR KINASE"/>
    <property type="match status" value="1"/>
</dbReference>
<dbReference type="InterPro" id="IPR000577">
    <property type="entry name" value="Carb_kinase_FGGY"/>
</dbReference>
<dbReference type="RefSeq" id="WP_133880880.1">
    <property type="nucleotide sequence ID" value="NZ_MWIN01000001.1"/>
</dbReference>
<accession>A0A4R7PE48</accession>
<name>A0A4R7PE48_9GAMM</name>
<evidence type="ECO:0000259" key="4">
    <source>
        <dbReference type="Pfam" id="PF00370"/>
    </source>
</evidence>
<comment type="similarity">
    <text evidence="1">Belongs to the FGGY kinase family.</text>
</comment>
<evidence type="ECO:0000256" key="2">
    <source>
        <dbReference type="ARBA" id="ARBA00022679"/>
    </source>
</evidence>
<dbReference type="OrthoDB" id="9805576at2"/>
<dbReference type="Proteomes" id="UP000295341">
    <property type="component" value="Unassembled WGS sequence"/>
</dbReference>
<keyword evidence="7" id="KW-1185">Reference proteome</keyword>
<dbReference type="Pfam" id="PF00370">
    <property type="entry name" value="FGGY_N"/>
    <property type="match status" value="1"/>
</dbReference>
<feature type="domain" description="Carbohydrate kinase FGGY N-terminal" evidence="4">
    <location>
        <begin position="7"/>
        <end position="253"/>
    </location>
</feature>
<evidence type="ECO:0000256" key="1">
    <source>
        <dbReference type="ARBA" id="ARBA00009156"/>
    </source>
</evidence>
<proteinExistence type="inferred from homology"/>
<protein>
    <submittedName>
        <fullName evidence="6">Sugar (Pentulose or hexulose) kinase</fullName>
    </submittedName>
</protein>
<evidence type="ECO:0000313" key="7">
    <source>
        <dbReference type="Proteomes" id="UP000295341"/>
    </source>
</evidence>
<dbReference type="Pfam" id="PF02782">
    <property type="entry name" value="FGGY_C"/>
    <property type="match status" value="1"/>
</dbReference>
<dbReference type="AlphaFoldDB" id="A0A4R7PE48"/>
<dbReference type="InterPro" id="IPR043129">
    <property type="entry name" value="ATPase_NBD"/>
</dbReference>
<dbReference type="Gene3D" id="3.30.420.40">
    <property type="match status" value="2"/>
</dbReference>
<dbReference type="InterPro" id="IPR018484">
    <property type="entry name" value="FGGY_N"/>
</dbReference>
<evidence type="ECO:0000259" key="5">
    <source>
        <dbReference type="Pfam" id="PF02782"/>
    </source>
</evidence>
<dbReference type="PANTHER" id="PTHR43095:SF5">
    <property type="entry name" value="XYLULOSE KINASE"/>
    <property type="match status" value="1"/>
</dbReference>
<dbReference type="SUPFAM" id="SSF53067">
    <property type="entry name" value="Actin-like ATPase domain"/>
    <property type="match status" value="2"/>
</dbReference>
<evidence type="ECO:0000256" key="3">
    <source>
        <dbReference type="ARBA" id="ARBA00022777"/>
    </source>
</evidence>
<keyword evidence="2" id="KW-0808">Transferase</keyword>
<feature type="domain" description="Carbohydrate kinase FGGY C-terminal" evidence="5">
    <location>
        <begin position="264"/>
        <end position="456"/>
    </location>
</feature>
<dbReference type="InterPro" id="IPR050406">
    <property type="entry name" value="FGGY_Carb_Kinase"/>
</dbReference>
<comment type="caution">
    <text evidence="6">The sequence shown here is derived from an EMBL/GenBank/DDBJ whole genome shotgun (WGS) entry which is preliminary data.</text>
</comment>
<keyword evidence="3 6" id="KW-0418">Kinase</keyword>
<sequence length="518" mass="56970">MSAKKLLALDVGTQSARAIVFDEHGHLLARQQVAIEPYVSPQPGWAEQDPEIYWKALTQACRGLWTEGDVKPADIAGVALTTQRATMICLDADGRVLRPATVWLDQRRCTAPPDLGPMWRGLFAVAGAGPLVAHLQAEAEANWFAQHQPQMWKQTAKYLFLSGFLVHRLVGEYVDSAGSQVGYVPFDYKRLEWAAPSDFKWNAVAVRREQLPRLVPPGGLLGALTPKAAEALGLPAGLKLIAAAADKACEVLGCGATEADVAQLSFGTTATVNTTQVKYVEVQRMLPAYPAAIPNAWNTEIQIYRGFWMVSWFKREFAHREVALAREKGVAVESLFDELVREIPAGSMGLTLQPYWSPGVRDPGPEAKGSIIGFGDVHTRAHLYRAILEGLVYGLRAGAEQIERKTGRRMRRIVVGGGGSQSDAAMQITADVFGLAAERPEVYETSALGAAMNLAMGLGLHADYPTAVRAMTRTGRRFEVDAAAHRTYDALYREVYREIYPRLRLLYRRIRRITGYPA</sequence>
<evidence type="ECO:0000313" key="6">
    <source>
        <dbReference type="EMBL" id="TDU32377.1"/>
    </source>
</evidence>
<dbReference type="InterPro" id="IPR018485">
    <property type="entry name" value="FGGY_C"/>
</dbReference>
<reference evidence="6 7" key="1">
    <citation type="submission" date="2019-03" db="EMBL/GenBank/DDBJ databases">
        <title>Genomic Encyclopedia of Type Strains, Phase IV (KMG-IV): sequencing the most valuable type-strain genomes for metagenomic binning, comparative biology and taxonomic classification.</title>
        <authorList>
            <person name="Goeker M."/>
        </authorList>
    </citation>
    <scope>NUCLEOTIDE SEQUENCE [LARGE SCALE GENOMIC DNA]</scope>
    <source>
        <strain evidence="6 7">DSM 26377</strain>
    </source>
</reference>
<dbReference type="CDD" id="cd07779">
    <property type="entry name" value="ASKHA_NBD_FGGY_YgcE-like"/>
    <property type="match status" value="1"/>
</dbReference>
<organism evidence="6 7">
    <name type="scientific">Panacagrimonas perspica</name>
    <dbReference type="NCBI Taxonomy" id="381431"/>
    <lineage>
        <taxon>Bacteria</taxon>
        <taxon>Pseudomonadati</taxon>
        <taxon>Pseudomonadota</taxon>
        <taxon>Gammaproteobacteria</taxon>
        <taxon>Nevskiales</taxon>
        <taxon>Nevskiaceae</taxon>
        <taxon>Panacagrimonas</taxon>
    </lineage>
</organism>
<dbReference type="PIRSF" id="PIRSF000538">
    <property type="entry name" value="GlpK"/>
    <property type="match status" value="1"/>
</dbReference>
<dbReference type="GO" id="GO:0016301">
    <property type="term" value="F:kinase activity"/>
    <property type="evidence" value="ECO:0007669"/>
    <property type="project" value="UniProtKB-KW"/>
</dbReference>